<comment type="caution">
    <text evidence="1">The sequence shown here is derived from an EMBL/GenBank/DDBJ whole genome shotgun (WGS) entry which is preliminary data.</text>
</comment>
<dbReference type="AlphaFoldDB" id="A0A8X7UC88"/>
<organism evidence="1 2">
    <name type="scientific">Brassica carinata</name>
    <name type="common">Ethiopian mustard</name>
    <name type="synonym">Abyssinian cabbage</name>
    <dbReference type="NCBI Taxonomy" id="52824"/>
    <lineage>
        <taxon>Eukaryota</taxon>
        <taxon>Viridiplantae</taxon>
        <taxon>Streptophyta</taxon>
        <taxon>Embryophyta</taxon>
        <taxon>Tracheophyta</taxon>
        <taxon>Spermatophyta</taxon>
        <taxon>Magnoliopsida</taxon>
        <taxon>eudicotyledons</taxon>
        <taxon>Gunneridae</taxon>
        <taxon>Pentapetalae</taxon>
        <taxon>rosids</taxon>
        <taxon>malvids</taxon>
        <taxon>Brassicales</taxon>
        <taxon>Brassicaceae</taxon>
        <taxon>Brassiceae</taxon>
        <taxon>Brassica</taxon>
    </lineage>
</organism>
<keyword evidence="2" id="KW-1185">Reference proteome</keyword>
<evidence type="ECO:0000313" key="1">
    <source>
        <dbReference type="EMBL" id="KAG2274365.1"/>
    </source>
</evidence>
<reference evidence="1 2" key="1">
    <citation type="submission" date="2020-02" db="EMBL/GenBank/DDBJ databases">
        <authorList>
            <person name="Ma Q."/>
            <person name="Huang Y."/>
            <person name="Song X."/>
            <person name="Pei D."/>
        </authorList>
    </citation>
    <scope>NUCLEOTIDE SEQUENCE [LARGE SCALE GENOMIC DNA]</scope>
    <source>
        <strain evidence="1">Sxm20200214</strain>
        <tissue evidence="1">Leaf</tissue>
    </source>
</reference>
<name>A0A8X7UC88_BRACI</name>
<dbReference type="OrthoDB" id="1113105at2759"/>
<accession>A0A8X7UC88</accession>
<sequence length="89" mass="9950">MGLDYSYTQPSMSEDYYGDYSADSGHSQTKANIQLDQAEIDAARRHYPPQPEVEFGFPKECYCGGEPLIATSHTRNDLGRSDNMRGPNV</sequence>
<proteinExistence type="predicted"/>
<dbReference type="Proteomes" id="UP000886595">
    <property type="component" value="Unassembled WGS sequence"/>
</dbReference>
<protein>
    <submittedName>
        <fullName evidence="1">Uncharacterized protein</fullName>
    </submittedName>
</protein>
<dbReference type="EMBL" id="JAAMPC010000012">
    <property type="protein sequence ID" value="KAG2274365.1"/>
    <property type="molecule type" value="Genomic_DNA"/>
</dbReference>
<gene>
    <name evidence="1" type="ORF">Bca52824_056920</name>
</gene>
<evidence type="ECO:0000313" key="2">
    <source>
        <dbReference type="Proteomes" id="UP000886595"/>
    </source>
</evidence>